<organism evidence="1 2">
    <name type="scientific">Trifolium pratense</name>
    <name type="common">Red clover</name>
    <dbReference type="NCBI Taxonomy" id="57577"/>
    <lineage>
        <taxon>Eukaryota</taxon>
        <taxon>Viridiplantae</taxon>
        <taxon>Streptophyta</taxon>
        <taxon>Embryophyta</taxon>
        <taxon>Tracheophyta</taxon>
        <taxon>Spermatophyta</taxon>
        <taxon>Magnoliopsida</taxon>
        <taxon>eudicotyledons</taxon>
        <taxon>Gunneridae</taxon>
        <taxon>Pentapetalae</taxon>
        <taxon>rosids</taxon>
        <taxon>fabids</taxon>
        <taxon>Fabales</taxon>
        <taxon>Fabaceae</taxon>
        <taxon>Papilionoideae</taxon>
        <taxon>50 kb inversion clade</taxon>
        <taxon>NPAAA clade</taxon>
        <taxon>Hologalegina</taxon>
        <taxon>IRL clade</taxon>
        <taxon>Trifolieae</taxon>
        <taxon>Trifolium</taxon>
    </lineage>
</organism>
<gene>
    <name evidence="1" type="ORF">MILVUS5_LOCUS41550</name>
</gene>
<dbReference type="EMBL" id="CASHSV030000823">
    <property type="protein sequence ID" value="CAJ2679457.1"/>
    <property type="molecule type" value="Genomic_DNA"/>
</dbReference>
<dbReference type="Proteomes" id="UP001177021">
    <property type="component" value="Unassembled WGS sequence"/>
</dbReference>
<sequence>MQFQKKYPTHSKIPCFVTWRLDSQIFDEIIIGKEIRSKCWCKDAVDG</sequence>
<proteinExistence type="predicted"/>
<evidence type="ECO:0000313" key="2">
    <source>
        <dbReference type="Proteomes" id="UP001177021"/>
    </source>
</evidence>
<reference evidence="1" key="1">
    <citation type="submission" date="2023-10" db="EMBL/GenBank/DDBJ databases">
        <authorList>
            <person name="Rodriguez Cubillos JULIANA M."/>
            <person name="De Vega J."/>
        </authorList>
    </citation>
    <scope>NUCLEOTIDE SEQUENCE</scope>
</reference>
<evidence type="ECO:0000313" key="1">
    <source>
        <dbReference type="EMBL" id="CAJ2679457.1"/>
    </source>
</evidence>
<name>A0ACB0MG97_TRIPR</name>
<accession>A0ACB0MG97</accession>
<keyword evidence="2" id="KW-1185">Reference proteome</keyword>
<comment type="caution">
    <text evidence="1">The sequence shown here is derived from an EMBL/GenBank/DDBJ whole genome shotgun (WGS) entry which is preliminary data.</text>
</comment>
<protein>
    <submittedName>
        <fullName evidence="1">Uncharacterized protein</fullName>
    </submittedName>
</protein>